<feature type="non-terminal residue" evidence="1">
    <location>
        <position position="1"/>
    </location>
</feature>
<name>A0A8J2L783_9HEXA</name>
<comment type="caution">
    <text evidence="1">The sequence shown here is derived from an EMBL/GenBank/DDBJ whole genome shotgun (WGS) entry which is preliminary data.</text>
</comment>
<accession>A0A8J2L783</accession>
<sequence>SPKDEIASKWSDSLHYMHCVSQGGRRIDTDGHIKAFPRYVAFNEAKQCQVSQLQGLTINGAGAPQRISSLLLFLASTLGALYL</sequence>
<dbReference type="Proteomes" id="UP000708208">
    <property type="component" value="Unassembled WGS sequence"/>
</dbReference>
<proteinExistence type="predicted"/>
<gene>
    <name evidence="1" type="ORF">AFUS01_LOCUS39719</name>
</gene>
<evidence type="ECO:0000313" key="1">
    <source>
        <dbReference type="EMBL" id="CAG7829878.1"/>
    </source>
</evidence>
<organism evidence="1 2">
    <name type="scientific">Allacma fusca</name>
    <dbReference type="NCBI Taxonomy" id="39272"/>
    <lineage>
        <taxon>Eukaryota</taxon>
        <taxon>Metazoa</taxon>
        <taxon>Ecdysozoa</taxon>
        <taxon>Arthropoda</taxon>
        <taxon>Hexapoda</taxon>
        <taxon>Collembola</taxon>
        <taxon>Symphypleona</taxon>
        <taxon>Sminthuridae</taxon>
        <taxon>Allacma</taxon>
    </lineage>
</organism>
<keyword evidence="2" id="KW-1185">Reference proteome</keyword>
<evidence type="ECO:0000313" key="2">
    <source>
        <dbReference type="Proteomes" id="UP000708208"/>
    </source>
</evidence>
<reference evidence="1" key="1">
    <citation type="submission" date="2021-06" db="EMBL/GenBank/DDBJ databases">
        <authorList>
            <person name="Hodson N. C."/>
            <person name="Mongue J. A."/>
            <person name="Jaron S. K."/>
        </authorList>
    </citation>
    <scope>NUCLEOTIDE SEQUENCE</scope>
</reference>
<dbReference type="AlphaFoldDB" id="A0A8J2L783"/>
<dbReference type="EMBL" id="CAJVCH010553316">
    <property type="protein sequence ID" value="CAG7829878.1"/>
    <property type="molecule type" value="Genomic_DNA"/>
</dbReference>
<protein>
    <submittedName>
        <fullName evidence="1">Uncharacterized protein</fullName>
    </submittedName>
</protein>